<feature type="compositionally biased region" description="Basic and acidic residues" evidence="6">
    <location>
        <begin position="24"/>
        <end position="37"/>
    </location>
</feature>
<evidence type="ECO:0000256" key="1">
    <source>
        <dbReference type="ARBA" id="ARBA00022603"/>
    </source>
</evidence>
<dbReference type="Gene3D" id="2.40.50.1070">
    <property type="match status" value="1"/>
</dbReference>
<evidence type="ECO:0000256" key="4">
    <source>
        <dbReference type="PROSITE-ProRule" id="PRU01024"/>
    </source>
</evidence>
<comment type="similarity">
    <text evidence="4">Belongs to the class I-like SAM-binding methyltransferase superfamily. RNA M5U methyltransferase family.</text>
</comment>
<feature type="binding site" evidence="4">
    <location>
        <position position="325"/>
    </location>
    <ligand>
        <name>S-adenosyl-L-methionine</name>
        <dbReference type="ChEBI" id="CHEBI:59789"/>
    </ligand>
</feature>
<feature type="binding site" evidence="4">
    <location>
        <position position="375"/>
    </location>
    <ligand>
        <name>S-adenosyl-L-methionine</name>
        <dbReference type="ChEBI" id="CHEBI:59789"/>
    </ligand>
</feature>
<accession>A0A4P6YU20</accession>
<dbReference type="PROSITE" id="PS01230">
    <property type="entry name" value="TRMA_1"/>
    <property type="match status" value="1"/>
</dbReference>
<dbReference type="PROSITE" id="PS50926">
    <property type="entry name" value="TRAM"/>
    <property type="match status" value="1"/>
</dbReference>
<feature type="binding site" evidence="4">
    <location>
        <position position="423"/>
    </location>
    <ligand>
        <name>S-adenosyl-L-methionine</name>
        <dbReference type="ChEBI" id="CHEBI:59789"/>
    </ligand>
</feature>
<dbReference type="PROSITE" id="PS01231">
    <property type="entry name" value="TRMA_2"/>
    <property type="match status" value="1"/>
</dbReference>
<feature type="active site" description="Nucleophile" evidence="4">
    <location>
        <position position="450"/>
    </location>
</feature>
<dbReference type="KEGG" id="wei:EQG49_06680"/>
<gene>
    <name evidence="8" type="primary">rlmD</name>
    <name evidence="8" type="ORF">EQG49_06680</name>
</gene>
<feature type="region of interest" description="Disordered" evidence="6">
    <location>
        <begin position="1"/>
        <end position="43"/>
    </location>
</feature>
<dbReference type="InterPro" id="IPR002792">
    <property type="entry name" value="TRAM_dom"/>
</dbReference>
<evidence type="ECO:0000256" key="6">
    <source>
        <dbReference type="SAM" id="MobiDB-lite"/>
    </source>
</evidence>
<dbReference type="PANTHER" id="PTHR11061">
    <property type="entry name" value="RNA M5U METHYLTRANSFERASE"/>
    <property type="match status" value="1"/>
</dbReference>
<dbReference type="Pfam" id="PF05958">
    <property type="entry name" value="tRNA_U5-meth_tr"/>
    <property type="match status" value="1"/>
</dbReference>
<feature type="domain" description="TRAM" evidence="7">
    <location>
        <begin position="41"/>
        <end position="99"/>
    </location>
</feature>
<dbReference type="RefSeq" id="WP_133363245.1">
    <property type="nucleotide sequence ID" value="NZ_CP037940.1"/>
</dbReference>
<reference evidence="9" key="1">
    <citation type="submission" date="2019-03" db="EMBL/GenBank/DDBJ databases">
        <title>Weissella sp. 26KH-42 Genome sequencing.</title>
        <authorList>
            <person name="Heo J."/>
            <person name="Kim S.-J."/>
            <person name="Kim J.-S."/>
            <person name="Hong S.-B."/>
            <person name="Kwon S.-W."/>
        </authorList>
    </citation>
    <scope>NUCLEOTIDE SEQUENCE [LARGE SCALE GENOMIC DNA]</scope>
    <source>
        <strain evidence="9">26KH-42</strain>
    </source>
</reference>
<dbReference type="OrthoDB" id="9804590at2"/>
<dbReference type="FunFam" id="3.40.50.150:FF:000009">
    <property type="entry name" value="23S rRNA (Uracil(1939)-C(5))-methyltransferase RlmD"/>
    <property type="match status" value="1"/>
</dbReference>
<dbReference type="SUPFAM" id="SSF53335">
    <property type="entry name" value="S-adenosyl-L-methionine-dependent methyltransferases"/>
    <property type="match status" value="1"/>
</dbReference>
<dbReference type="InterPro" id="IPR030391">
    <property type="entry name" value="MeTrfase_TrmA_CS"/>
</dbReference>
<sequence length="492" mass="55339">MAYQNNNNSYGKSDNRSSRPFNSRNDRRNSYDRRDAEPEPEVEVGQRFPLTIKRLGINGEGIGYYKRKITFIPGALPDEVVIAEVTKVHPKYLSAKIHKIREASPDRVDTVDEYAGIVGGFDLEHMNYDAQLKFKVDVILQSLEKFKPRGYQNYKLLPTIGMDKPFHYRNKAQFPVRMIDGRVATGMFKMGTHELVDLPEVSTQHPATMKAVRVIRSILEDLGTPIYNEEAKSGIVKTIIARVSESTHEVQVTLVTNSKKLPGSRKIIEAIHEKLPEVTSINQNINPGETSLIWGDETVLLDGNPYITETINGKQFQLSPRAFLQLNPKQTARLYNEAISALDLTHADNLIDAYSGVGTLGISLADKAGFVRGMDTIAESIDDANRNAELNGITNARYEVGAAEDLIPQWIQEGWRPDALIVDPPRTGLDEYLRDAILAVEPEKFVYISCNPSTLARDLVDLVEVYNVEYIQSIDMFPQTSRVEAIVKFTRR</sequence>
<dbReference type="InterPro" id="IPR030390">
    <property type="entry name" value="MeTrfase_TrmA_AS"/>
</dbReference>
<organism evidence="8 9">
    <name type="scientific">Periweissella cryptocerci</name>
    <dbReference type="NCBI Taxonomy" id="2506420"/>
    <lineage>
        <taxon>Bacteria</taxon>
        <taxon>Bacillati</taxon>
        <taxon>Bacillota</taxon>
        <taxon>Bacilli</taxon>
        <taxon>Lactobacillales</taxon>
        <taxon>Lactobacillaceae</taxon>
        <taxon>Periweissella</taxon>
    </lineage>
</organism>
<dbReference type="FunFam" id="2.40.50.1070:FF:000003">
    <property type="entry name" value="23S rRNA (Uracil-5-)-methyltransferase RumA"/>
    <property type="match status" value="1"/>
</dbReference>
<dbReference type="InterPro" id="IPR029063">
    <property type="entry name" value="SAM-dependent_MTases_sf"/>
</dbReference>
<proteinExistence type="inferred from homology"/>
<protein>
    <submittedName>
        <fullName evidence="8">23S rRNA (Uracil(1939)-C(5))-methyltransferase RlmD</fullName>
        <ecNumber evidence="8">2.1.1.190</ecNumber>
    </submittedName>
</protein>
<name>A0A4P6YU20_9LACO</name>
<evidence type="ECO:0000313" key="9">
    <source>
        <dbReference type="Proteomes" id="UP000292886"/>
    </source>
</evidence>
<keyword evidence="9" id="KW-1185">Reference proteome</keyword>
<evidence type="ECO:0000259" key="7">
    <source>
        <dbReference type="PROSITE" id="PS50926"/>
    </source>
</evidence>
<dbReference type="PROSITE" id="PS51687">
    <property type="entry name" value="SAM_MT_RNA_M5U"/>
    <property type="match status" value="1"/>
</dbReference>
<evidence type="ECO:0000256" key="3">
    <source>
        <dbReference type="ARBA" id="ARBA00022691"/>
    </source>
</evidence>
<dbReference type="InterPro" id="IPR012340">
    <property type="entry name" value="NA-bd_OB-fold"/>
</dbReference>
<keyword evidence="3 4" id="KW-0949">S-adenosyl-L-methionine</keyword>
<dbReference type="PANTHER" id="PTHR11061:SF45">
    <property type="match status" value="1"/>
</dbReference>
<feature type="binding site" evidence="4">
    <location>
        <position position="354"/>
    </location>
    <ligand>
        <name>S-adenosyl-L-methionine</name>
        <dbReference type="ChEBI" id="CHEBI:59789"/>
    </ligand>
</feature>
<feature type="compositionally biased region" description="Polar residues" evidence="6">
    <location>
        <begin position="1"/>
        <end position="12"/>
    </location>
</feature>
<dbReference type="Gene3D" id="2.40.50.140">
    <property type="entry name" value="Nucleic acid-binding proteins"/>
    <property type="match status" value="1"/>
</dbReference>
<dbReference type="EMBL" id="CP037940">
    <property type="protein sequence ID" value="QBO36167.1"/>
    <property type="molecule type" value="Genomic_DNA"/>
</dbReference>
<dbReference type="EC" id="2.1.1.190" evidence="8"/>
<dbReference type="Proteomes" id="UP000292886">
    <property type="component" value="Chromosome"/>
</dbReference>
<dbReference type="Gene3D" id="3.40.50.150">
    <property type="entry name" value="Vaccinia Virus protein VP39"/>
    <property type="match status" value="1"/>
</dbReference>
<dbReference type="AlphaFoldDB" id="A0A4P6YU20"/>
<evidence type="ECO:0000256" key="5">
    <source>
        <dbReference type="PROSITE-ProRule" id="PRU10015"/>
    </source>
</evidence>
<dbReference type="GO" id="GO:0070475">
    <property type="term" value="P:rRNA base methylation"/>
    <property type="evidence" value="ECO:0007669"/>
    <property type="project" value="TreeGrafter"/>
</dbReference>
<keyword evidence="1 4" id="KW-0489">Methyltransferase</keyword>
<evidence type="ECO:0000256" key="2">
    <source>
        <dbReference type="ARBA" id="ARBA00022679"/>
    </source>
</evidence>
<dbReference type="InterPro" id="IPR010280">
    <property type="entry name" value="U5_MeTrfase_fam"/>
</dbReference>
<dbReference type="SUPFAM" id="SSF50249">
    <property type="entry name" value="Nucleic acid-binding proteins"/>
    <property type="match status" value="1"/>
</dbReference>
<keyword evidence="2 4" id="KW-0808">Transferase</keyword>
<dbReference type="Pfam" id="PF01938">
    <property type="entry name" value="TRAM"/>
    <property type="match status" value="1"/>
</dbReference>
<dbReference type="GO" id="GO:0070041">
    <property type="term" value="F:rRNA (uridine-C5-)-methyltransferase activity"/>
    <property type="evidence" value="ECO:0007669"/>
    <property type="project" value="TreeGrafter"/>
</dbReference>
<feature type="active site" evidence="5">
    <location>
        <position position="450"/>
    </location>
</feature>
<dbReference type="NCBIfam" id="TIGR00479">
    <property type="entry name" value="rumA"/>
    <property type="match status" value="1"/>
</dbReference>
<evidence type="ECO:0000313" key="8">
    <source>
        <dbReference type="EMBL" id="QBO36167.1"/>
    </source>
</evidence>